<dbReference type="InterPro" id="IPR029063">
    <property type="entry name" value="SAM-dependent_MTases_sf"/>
</dbReference>
<keyword evidence="2 6" id="KW-0489">Methyltransferase</keyword>
<keyword evidence="3 6" id="KW-0808">Transferase</keyword>
<dbReference type="InterPro" id="IPR023267">
    <property type="entry name" value="RCMT"/>
</dbReference>
<organism evidence="8 9">
    <name type="scientific">Sinimarinibacterium thermocellulolyticum</name>
    <dbReference type="NCBI Taxonomy" id="3170016"/>
    <lineage>
        <taxon>Bacteria</taxon>
        <taxon>Pseudomonadati</taxon>
        <taxon>Pseudomonadota</taxon>
        <taxon>Gammaproteobacteria</taxon>
        <taxon>Nevskiales</taxon>
        <taxon>Nevskiaceae</taxon>
        <taxon>Sinimarinibacterium</taxon>
    </lineage>
</organism>
<evidence type="ECO:0000313" key="8">
    <source>
        <dbReference type="EMBL" id="MES0874861.1"/>
    </source>
</evidence>
<comment type="caution">
    <text evidence="8">The sequence shown here is derived from an EMBL/GenBank/DDBJ whole genome shotgun (WGS) entry which is preliminary data.</text>
</comment>
<evidence type="ECO:0000256" key="3">
    <source>
        <dbReference type="ARBA" id="ARBA00022679"/>
    </source>
</evidence>
<comment type="similarity">
    <text evidence="1 6">Belongs to the class I-like SAM-binding methyltransferase superfamily. RsmB/NOP family.</text>
</comment>
<name>A0ABV2AD94_9GAMM</name>
<dbReference type="InterPro" id="IPR018314">
    <property type="entry name" value="RsmB/NOL1/NOP2-like_CS"/>
</dbReference>
<dbReference type="InterPro" id="IPR054728">
    <property type="entry name" value="RsmB-like_ferredoxin"/>
</dbReference>
<dbReference type="PROSITE" id="PS51686">
    <property type="entry name" value="SAM_MT_RSMB_NOP"/>
    <property type="match status" value="1"/>
</dbReference>
<dbReference type="EC" id="2.1.1.-" evidence="8"/>
<evidence type="ECO:0000256" key="4">
    <source>
        <dbReference type="ARBA" id="ARBA00022691"/>
    </source>
</evidence>
<protein>
    <submittedName>
        <fullName evidence="8">RsmB/NOP family class I SAM-dependent RNA methyltransferase</fullName>
        <ecNumber evidence="8">2.1.1.-</ecNumber>
    </submittedName>
</protein>
<feature type="active site" description="Nucleophile" evidence="6">
    <location>
        <position position="349"/>
    </location>
</feature>
<dbReference type="InterPro" id="IPR049560">
    <property type="entry name" value="MeTrfase_RsmB-F_NOP2_cat"/>
</dbReference>
<dbReference type="PANTHER" id="PTHR22807:SF53">
    <property type="entry name" value="RIBOSOMAL RNA SMALL SUBUNIT METHYLTRANSFERASE B-RELATED"/>
    <property type="match status" value="1"/>
</dbReference>
<evidence type="ECO:0000256" key="2">
    <source>
        <dbReference type="ARBA" id="ARBA00022603"/>
    </source>
</evidence>
<feature type="domain" description="SAM-dependent MTase RsmB/NOP-type" evidence="7">
    <location>
        <begin position="143"/>
        <end position="411"/>
    </location>
</feature>
<dbReference type="GO" id="GO:0032259">
    <property type="term" value="P:methylation"/>
    <property type="evidence" value="ECO:0007669"/>
    <property type="project" value="UniProtKB-KW"/>
</dbReference>
<accession>A0ABV2AD94</accession>
<feature type="binding site" evidence="6">
    <location>
        <position position="298"/>
    </location>
    <ligand>
        <name>S-adenosyl-L-methionine</name>
        <dbReference type="ChEBI" id="CHEBI:59789"/>
    </ligand>
</feature>
<sequence length="412" mass="44320">MNRARIFPAQWTLACAVLDAVLREHRAADRLLQAAFRERRAMGGRDRARVTELVYGSLRDLRRLQRIAGGTDAATICALQALDSGMSDADGLARLGVAQAPALAARLADFDPSTLTAAERDNVPDAIHAAWVERLGVDETAALAAALRQQAPVDLRVNALKCTRAQAIEALAAANLSATPTPLAPLGLRLAERAALTSLPAYRDGWIEPQDEGSQLLALLVAARPGERIADWCAGAGGKTLALAASMQDRGELWALDADARRLQRMLPRLGRAGVRCVRLGGVDAVPADLCFDAILVDAPCSATGTWRRQPEARLKALDLPALARLQAQILAQAARHVRPGGRLVYATCSLLAEENEQVVRAFVSEHRQFEPMNAGDLLRVQGVDLPGECLRLWPQRHGTDGFFGACLRRCG</sequence>
<evidence type="ECO:0000256" key="5">
    <source>
        <dbReference type="ARBA" id="ARBA00022884"/>
    </source>
</evidence>
<dbReference type="Pfam" id="PF01189">
    <property type="entry name" value="Methyltr_RsmB-F"/>
    <property type="match status" value="1"/>
</dbReference>
<reference evidence="8 9" key="1">
    <citation type="submission" date="2024-06" db="EMBL/GenBank/DDBJ databases">
        <authorList>
            <person name="Li Z."/>
            <person name="Jiang Y."/>
        </authorList>
    </citation>
    <scope>NUCLEOTIDE SEQUENCE [LARGE SCALE GENOMIC DNA]</scope>
    <source>
        <strain evidence="8 9">HSW-8</strain>
    </source>
</reference>
<comment type="caution">
    <text evidence="6">Lacks conserved residue(s) required for the propagation of feature annotation.</text>
</comment>
<proteinExistence type="inferred from homology"/>
<keyword evidence="9" id="KW-1185">Reference proteome</keyword>
<dbReference type="RefSeq" id="WP_352890245.1">
    <property type="nucleotide sequence ID" value="NZ_JBEPIJ010000016.1"/>
</dbReference>
<dbReference type="EMBL" id="JBEPIJ010000016">
    <property type="protein sequence ID" value="MES0874861.1"/>
    <property type="molecule type" value="Genomic_DNA"/>
</dbReference>
<dbReference type="PRINTS" id="PR02008">
    <property type="entry name" value="RCMTFAMILY"/>
</dbReference>
<dbReference type="Gene3D" id="3.40.50.150">
    <property type="entry name" value="Vaccinia Virus protein VP39"/>
    <property type="match status" value="1"/>
</dbReference>
<dbReference type="PROSITE" id="PS01153">
    <property type="entry name" value="NOL1_NOP2_SUN"/>
    <property type="match status" value="1"/>
</dbReference>
<dbReference type="SUPFAM" id="SSF53335">
    <property type="entry name" value="S-adenosyl-L-methionine-dependent methyltransferases"/>
    <property type="match status" value="1"/>
</dbReference>
<evidence type="ECO:0000256" key="6">
    <source>
        <dbReference type="PROSITE-ProRule" id="PRU01023"/>
    </source>
</evidence>
<dbReference type="Proteomes" id="UP001465331">
    <property type="component" value="Unassembled WGS sequence"/>
</dbReference>
<keyword evidence="4 6" id="KW-0949">S-adenosyl-L-methionine</keyword>
<evidence type="ECO:0000259" key="7">
    <source>
        <dbReference type="PROSITE" id="PS51686"/>
    </source>
</evidence>
<dbReference type="InterPro" id="IPR001678">
    <property type="entry name" value="MeTrfase_RsmB-F_NOP2_dom"/>
</dbReference>
<evidence type="ECO:0000313" key="9">
    <source>
        <dbReference type="Proteomes" id="UP001465331"/>
    </source>
</evidence>
<dbReference type="Pfam" id="PF22458">
    <property type="entry name" value="RsmF-B_ferredox"/>
    <property type="match status" value="1"/>
</dbReference>
<dbReference type="CDD" id="cd02440">
    <property type="entry name" value="AdoMet_MTases"/>
    <property type="match status" value="1"/>
</dbReference>
<dbReference type="GO" id="GO:0008168">
    <property type="term" value="F:methyltransferase activity"/>
    <property type="evidence" value="ECO:0007669"/>
    <property type="project" value="UniProtKB-KW"/>
</dbReference>
<dbReference type="PANTHER" id="PTHR22807">
    <property type="entry name" value="NOP2 YEAST -RELATED NOL1/NOP2/FMU SUN DOMAIN-CONTAINING"/>
    <property type="match status" value="1"/>
</dbReference>
<evidence type="ECO:0000256" key="1">
    <source>
        <dbReference type="ARBA" id="ARBA00007494"/>
    </source>
</evidence>
<feature type="binding site" evidence="6">
    <location>
        <position position="257"/>
    </location>
    <ligand>
        <name>S-adenosyl-L-methionine</name>
        <dbReference type="ChEBI" id="CHEBI:59789"/>
    </ligand>
</feature>
<gene>
    <name evidence="8" type="ORF">ABSH63_12725</name>
</gene>
<keyword evidence="5 6" id="KW-0694">RNA-binding</keyword>